<organism evidence="3 4">
    <name type="scientific">Moryella indoligenes</name>
    <dbReference type="NCBI Taxonomy" id="371674"/>
    <lineage>
        <taxon>Bacteria</taxon>
        <taxon>Bacillati</taxon>
        <taxon>Bacillota</taxon>
        <taxon>Clostridia</taxon>
        <taxon>Lachnospirales</taxon>
        <taxon>Lachnospiraceae</taxon>
        <taxon>Moryella</taxon>
    </lineage>
</organism>
<comment type="caution">
    <text evidence="3">The sequence shown here is derived from an EMBL/GenBank/DDBJ whole genome shotgun (WGS) entry which is preliminary data.</text>
</comment>
<name>A0AAE4AJV7_9FIRM</name>
<dbReference type="Pfam" id="PF01478">
    <property type="entry name" value="Peptidase_A24"/>
    <property type="match status" value="1"/>
</dbReference>
<evidence type="ECO:0000259" key="2">
    <source>
        <dbReference type="Pfam" id="PF01478"/>
    </source>
</evidence>
<sequence>MNTLPSALHTSMPVLPLLPVLTIATFSDLKSRRIPNLLILIAILPGGFFLGQSFLLRLWFICLLCYPLFRLHLVGAGDVKLLAVIAAWSEPDSFLSFLFCSLLLAAIPALFLLLRRRHSGIPMAPCFLLSFICCQVANIPLTAA</sequence>
<feature type="transmembrane region" description="Helical" evidence="1">
    <location>
        <begin position="38"/>
        <end position="69"/>
    </location>
</feature>
<feature type="transmembrane region" description="Helical" evidence="1">
    <location>
        <begin position="126"/>
        <end position="143"/>
    </location>
</feature>
<dbReference type="Gene3D" id="1.20.120.1220">
    <property type="match status" value="1"/>
</dbReference>
<dbReference type="GO" id="GO:0004190">
    <property type="term" value="F:aspartic-type endopeptidase activity"/>
    <property type="evidence" value="ECO:0007669"/>
    <property type="project" value="UniProtKB-EC"/>
</dbReference>
<gene>
    <name evidence="3" type="ORF">J2S20_000279</name>
</gene>
<evidence type="ECO:0000313" key="3">
    <source>
        <dbReference type="EMBL" id="MDQ0151599.1"/>
    </source>
</evidence>
<keyword evidence="3" id="KW-0378">Hydrolase</keyword>
<proteinExistence type="predicted"/>
<dbReference type="RefSeq" id="WP_106612956.1">
    <property type="nucleotide sequence ID" value="NZ_JAUSTO010000002.1"/>
</dbReference>
<evidence type="ECO:0000313" key="4">
    <source>
        <dbReference type="Proteomes" id="UP001241537"/>
    </source>
</evidence>
<feature type="domain" description="Prepilin type IV endopeptidase peptidase" evidence="2">
    <location>
        <begin position="17"/>
        <end position="109"/>
    </location>
</feature>
<accession>A0AAE4AJV7</accession>
<feature type="transmembrane region" description="Helical" evidence="1">
    <location>
        <begin position="94"/>
        <end position="114"/>
    </location>
</feature>
<dbReference type="GO" id="GO:0016020">
    <property type="term" value="C:membrane"/>
    <property type="evidence" value="ECO:0007669"/>
    <property type="project" value="InterPro"/>
</dbReference>
<keyword evidence="1" id="KW-0472">Membrane</keyword>
<dbReference type="AlphaFoldDB" id="A0AAE4AJV7"/>
<keyword evidence="1" id="KW-0812">Transmembrane</keyword>
<dbReference type="EC" id="3.4.23.43" evidence="3"/>
<keyword evidence="4" id="KW-1185">Reference proteome</keyword>
<keyword evidence="1" id="KW-1133">Transmembrane helix</keyword>
<protein>
    <submittedName>
        <fullName evidence="3">Prepilin peptidase CpaA</fullName>
        <ecNumber evidence="3">3.4.23.43</ecNumber>
    </submittedName>
</protein>
<dbReference type="EMBL" id="JAUSTO010000002">
    <property type="protein sequence ID" value="MDQ0151599.1"/>
    <property type="molecule type" value="Genomic_DNA"/>
</dbReference>
<reference evidence="3" key="1">
    <citation type="submission" date="2023-07" db="EMBL/GenBank/DDBJ databases">
        <title>Genomic Encyclopedia of Type Strains, Phase IV (KMG-IV): sequencing the most valuable type-strain genomes for metagenomic binning, comparative biology and taxonomic classification.</title>
        <authorList>
            <person name="Goeker M."/>
        </authorList>
    </citation>
    <scope>NUCLEOTIDE SEQUENCE</scope>
    <source>
        <strain evidence="3">DSM 19659</strain>
    </source>
</reference>
<evidence type="ECO:0000256" key="1">
    <source>
        <dbReference type="SAM" id="Phobius"/>
    </source>
</evidence>
<dbReference type="Proteomes" id="UP001241537">
    <property type="component" value="Unassembled WGS sequence"/>
</dbReference>
<dbReference type="InterPro" id="IPR000045">
    <property type="entry name" value="Prepilin_IV_endopep_pep"/>
</dbReference>
<feature type="transmembrane region" description="Helical" evidence="1">
    <location>
        <begin position="6"/>
        <end position="26"/>
    </location>
</feature>